<feature type="transmembrane region" description="Helical" evidence="8">
    <location>
        <begin position="178"/>
        <end position="200"/>
    </location>
</feature>
<feature type="domain" description="Mechanosensitive ion channel MscS" evidence="9">
    <location>
        <begin position="198"/>
        <end position="262"/>
    </location>
</feature>
<organism evidence="12 13">
    <name type="scientific">Vallicoccus soli</name>
    <dbReference type="NCBI Taxonomy" id="2339232"/>
    <lineage>
        <taxon>Bacteria</taxon>
        <taxon>Bacillati</taxon>
        <taxon>Actinomycetota</taxon>
        <taxon>Actinomycetes</taxon>
        <taxon>Motilibacterales</taxon>
        <taxon>Vallicoccaceae</taxon>
        <taxon>Vallicoccus</taxon>
    </lineage>
</organism>
<evidence type="ECO:0000259" key="10">
    <source>
        <dbReference type="Pfam" id="PF21082"/>
    </source>
</evidence>
<name>A0A3A3ZLK6_9ACTN</name>
<dbReference type="InterPro" id="IPR011014">
    <property type="entry name" value="MscS_channel_TM-2"/>
</dbReference>
<protein>
    <submittedName>
        <fullName evidence="12">Mechanosensitive ion channel family protein</fullName>
    </submittedName>
</protein>
<evidence type="ECO:0000256" key="8">
    <source>
        <dbReference type="SAM" id="Phobius"/>
    </source>
</evidence>
<dbReference type="EMBL" id="QZEZ01000002">
    <property type="protein sequence ID" value="RJK97126.1"/>
    <property type="molecule type" value="Genomic_DNA"/>
</dbReference>
<feature type="domain" description="Mechanosensitive ion channel MscS C-terminal" evidence="10">
    <location>
        <begin position="269"/>
        <end position="355"/>
    </location>
</feature>
<dbReference type="SUPFAM" id="SSF82689">
    <property type="entry name" value="Mechanosensitive channel protein MscS (YggB), C-terminal domain"/>
    <property type="match status" value="1"/>
</dbReference>
<evidence type="ECO:0000256" key="2">
    <source>
        <dbReference type="ARBA" id="ARBA00008017"/>
    </source>
</evidence>
<proteinExistence type="inferred from homology"/>
<dbReference type="FunFam" id="2.30.30.60:FF:000001">
    <property type="entry name" value="MscS Mechanosensitive ion channel"/>
    <property type="match status" value="1"/>
</dbReference>
<evidence type="ECO:0000259" key="9">
    <source>
        <dbReference type="Pfam" id="PF00924"/>
    </source>
</evidence>
<dbReference type="InterPro" id="IPR049142">
    <property type="entry name" value="MS_channel_1st"/>
</dbReference>
<dbReference type="Gene3D" id="3.30.70.100">
    <property type="match status" value="1"/>
</dbReference>
<dbReference type="FunFam" id="1.10.287.1260:FF:000005">
    <property type="entry name" value="Mechanosensitive ion channel family protein"/>
    <property type="match status" value="1"/>
</dbReference>
<feature type="transmembrane region" description="Helical" evidence="8">
    <location>
        <begin position="83"/>
        <end position="104"/>
    </location>
</feature>
<dbReference type="PANTHER" id="PTHR30460:SF0">
    <property type="entry name" value="MODERATE CONDUCTANCE MECHANOSENSITIVE CHANNEL YBIO"/>
    <property type="match status" value="1"/>
</dbReference>
<dbReference type="RefSeq" id="WP_119949843.1">
    <property type="nucleotide sequence ID" value="NZ_QZEZ01000002.1"/>
</dbReference>
<dbReference type="PANTHER" id="PTHR30460">
    <property type="entry name" value="MODERATE CONDUCTANCE MECHANOSENSITIVE CHANNEL YBIO"/>
    <property type="match status" value="1"/>
</dbReference>
<dbReference type="Pfam" id="PF21088">
    <property type="entry name" value="MS_channel_1st"/>
    <property type="match status" value="1"/>
</dbReference>
<dbReference type="Gene3D" id="2.30.30.60">
    <property type="match status" value="1"/>
</dbReference>
<dbReference type="InterPro" id="IPR045276">
    <property type="entry name" value="YbiO_bact"/>
</dbReference>
<feature type="domain" description="Mechanosensitive ion channel transmembrane helices 2/3" evidence="11">
    <location>
        <begin position="161"/>
        <end position="197"/>
    </location>
</feature>
<reference evidence="12 13" key="1">
    <citation type="submission" date="2018-09" db="EMBL/GenBank/DDBJ databases">
        <title>YIM 75000 draft genome.</title>
        <authorList>
            <person name="Tang S."/>
            <person name="Feng Y."/>
        </authorList>
    </citation>
    <scope>NUCLEOTIDE SEQUENCE [LARGE SCALE GENOMIC DNA]</scope>
    <source>
        <strain evidence="12 13">YIM 75000</strain>
    </source>
</reference>
<keyword evidence="6 8" id="KW-0472">Membrane</keyword>
<gene>
    <name evidence="12" type="ORF">D5H78_07920</name>
</gene>
<keyword evidence="3" id="KW-1003">Cell membrane</keyword>
<dbReference type="GO" id="GO:0008381">
    <property type="term" value="F:mechanosensitive monoatomic ion channel activity"/>
    <property type="evidence" value="ECO:0007669"/>
    <property type="project" value="InterPro"/>
</dbReference>
<evidence type="ECO:0000256" key="7">
    <source>
        <dbReference type="SAM" id="MobiDB-lite"/>
    </source>
</evidence>
<feature type="transmembrane region" description="Helical" evidence="8">
    <location>
        <begin position="152"/>
        <end position="172"/>
    </location>
</feature>
<evidence type="ECO:0000259" key="11">
    <source>
        <dbReference type="Pfam" id="PF21088"/>
    </source>
</evidence>
<dbReference type="SUPFAM" id="SSF82861">
    <property type="entry name" value="Mechanosensitive channel protein MscS (YggB), transmembrane region"/>
    <property type="match status" value="1"/>
</dbReference>
<comment type="subcellular location">
    <subcellularLocation>
        <location evidence="1">Cell membrane</location>
        <topology evidence="1">Multi-pass membrane protein</topology>
    </subcellularLocation>
</comment>
<dbReference type="OrthoDB" id="4638917at2"/>
<feature type="compositionally biased region" description="Low complexity" evidence="7">
    <location>
        <begin position="8"/>
        <end position="30"/>
    </location>
</feature>
<feature type="region of interest" description="Disordered" evidence="7">
    <location>
        <begin position="1"/>
        <end position="30"/>
    </location>
</feature>
<comment type="similarity">
    <text evidence="2">Belongs to the MscS (TC 1.A.23) family.</text>
</comment>
<keyword evidence="5 8" id="KW-1133">Transmembrane helix</keyword>
<dbReference type="InterPro" id="IPR049278">
    <property type="entry name" value="MS_channel_C"/>
</dbReference>
<dbReference type="AlphaFoldDB" id="A0A3A3ZLK6"/>
<dbReference type="Pfam" id="PF00924">
    <property type="entry name" value="MS_channel_2nd"/>
    <property type="match status" value="1"/>
</dbReference>
<dbReference type="GO" id="GO:0005886">
    <property type="term" value="C:plasma membrane"/>
    <property type="evidence" value="ECO:0007669"/>
    <property type="project" value="UniProtKB-SubCell"/>
</dbReference>
<sequence length="383" mass="40489">MPSPLAAPAPAATPGAAVPAPTPTPSGAATPSLEDLVARLTGDDQEATPGLACWQDPAQAESLCRRVYDVTGSEWLARSSDWVVAKPATVLFVLLVAVVLRRLLHRLITRLAARVGEGTVPGALQRGKARELLYDSPLVSERRKQRAETMGSVLRSVTTGVVFSIAGLMVLAELGLDIAPLLASAGILGVALGFGAQTLVKDFLSGMFMILEDQYGVGDVVDLGEASGSVEAVGLRITRLRSVDGTVWYVRNGEVLRVGNMSQGWARAVLDMQVAPGTDVAKVRSIMQAEAHALAEDPAFAELVLEEPEVWGVEATTADALVVRAVVKTVPLKQWDVARELRQRITAAFDREGVPFPFQRMMWTGAQGPGAEGAGAQPRDAAG</sequence>
<evidence type="ECO:0000256" key="3">
    <source>
        <dbReference type="ARBA" id="ARBA00022475"/>
    </source>
</evidence>
<dbReference type="InterPro" id="IPR011066">
    <property type="entry name" value="MscS_channel_C_sf"/>
</dbReference>
<evidence type="ECO:0000256" key="4">
    <source>
        <dbReference type="ARBA" id="ARBA00022692"/>
    </source>
</evidence>
<dbReference type="SUPFAM" id="SSF50182">
    <property type="entry name" value="Sm-like ribonucleoproteins"/>
    <property type="match status" value="1"/>
</dbReference>
<evidence type="ECO:0000313" key="12">
    <source>
        <dbReference type="EMBL" id="RJK97126.1"/>
    </source>
</evidence>
<dbReference type="Gene3D" id="1.10.287.1260">
    <property type="match status" value="1"/>
</dbReference>
<evidence type="ECO:0000256" key="5">
    <source>
        <dbReference type="ARBA" id="ARBA00022989"/>
    </source>
</evidence>
<comment type="caution">
    <text evidence="12">The sequence shown here is derived from an EMBL/GenBank/DDBJ whole genome shotgun (WGS) entry which is preliminary data.</text>
</comment>
<dbReference type="Pfam" id="PF21082">
    <property type="entry name" value="MS_channel_3rd"/>
    <property type="match status" value="1"/>
</dbReference>
<accession>A0A3A3ZLK6</accession>
<keyword evidence="13" id="KW-1185">Reference proteome</keyword>
<dbReference type="InterPro" id="IPR006685">
    <property type="entry name" value="MscS_channel_2nd"/>
</dbReference>
<dbReference type="Proteomes" id="UP000265614">
    <property type="component" value="Unassembled WGS sequence"/>
</dbReference>
<evidence type="ECO:0000256" key="1">
    <source>
        <dbReference type="ARBA" id="ARBA00004651"/>
    </source>
</evidence>
<dbReference type="InterPro" id="IPR010920">
    <property type="entry name" value="LSM_dom_sf"/>
</dbReference>
<keyword evidence="4 8" id="KW-0812">Transmembrane</keyword>
<dbReference type="InterPro" id="IPR023408">
    <property type="entry name" value="MscS_beta-dom_sf"/>
</dbReference>
<evidence type="ECO:0000256" key="6">
    <source>
        <dbReference type="ARBA" id="ARBA00023136"/>
    </source>
</evidence>
<evidence type="ECO:0000313" key="13">
    <source>
        <dbReference type="Proteomes" id="UP000265614"/>
    </source>
</evidence>